<keyword evidence="3" id="KW-1185">Reference proteome</keyword>
<dbReference type="Pfam" id="PF03537">
    <property type="entry name" value="Glyco_hydro_114"/>
    <property type="match status" value="1"/>
</dbReference>
<sequence length="248" mass="26933">MTQREIRLPAVDAVVDYQLGGAYSPPAGVSEVVRDSTASTVPGLYNICYVNGYQTQPGERETWLASRRDLLLSGPDGRPRTDPDWPDEFLLDTSAETKRRRLTDIVGQTIRGCRQSGFDAVEIDNLDSFSRSGGALTAEDNLAYAAELAGVAHAAGLAVAQKNAAELGPRARRQAGFDFAVAEECAAFQECAAYRSAYDDRVIDIEYTDNAPASFSEVCADPATPKSTILRDRRLVPAGDPSYTYRHC</sequence>
<gene>
    <name evidence="2" type="ORF">ACFSXZ_14320</name>
</gene>
<comment type="caution">
    <text evidence="2">The sequence shown here is derived from an EMBL/GenBank/DDBJ whole genome shotgun (WGS) entry which is preliminary data.</text>
</comment>
<evidence type="ECO:0000313" key="2">
    <source>
        <dbReference type="EMBL" id="MFD2417502.1"/>
    </source>
</evidence>
<organism evidence="2 3">
    <name type="scientific">Amycolatopsis pigmentata</name>
    <dbReference type="NCBI Taxonomy" id="450801"/>
    <lineage>
        <taxon>Bacteria</taxon>
        <taxon>Bacillati</taxon>
        <taxon>Actinomycetota</taxon>
        <taxon>Actinomycetes</taxon>
        <taxon>Pseudonocardiales</taxon>
        <taxon>Pseudonocardiaceae</taxon>
        <taxon>Amycolatopsis</taxon>
    </lineage>
</organism>
<dbReference type="EMBL" id="JBHUKR010000007">
    <property type="protein sequence ID" value="MFD2417502.1"/>
    <property type="molecule type" value="Genomic_DNA"/>
</dbReference>
<accession>A0ABW5FUR1</accession>
<dbReference type="PANTHER" id="PTHR35273">
    <property type="entry name" value="ALPHA-1,4 POLYGALACTOSAMINIDASE, PUTATIVE (AFU_ORTHOLOGUE AFUA_3G07890)-RELATED"/>
    <property type="match status" value="1"/>
</dbReference>
<protein>
    <submittedName>
        <fullName evidence="2">Endo alpha-1,4 polygalactosaminidase</fullName>
    </submittedName>
</protein>
<dbReference type="InterPro" id="IPR017853">
    <property type="entry name" value="GH"/>
</dbReference>
<dbReference type="InterPro" id="IPR004352">
    <property type="entry name" value="GH114_TIM-barrel"/>
</dbReference>
<dbReference type="InterPro" id="IPR013785">
    <property type="entry name" value="Aldolase_TIM"/>
</dbReference>
<dbReference type="SUPFAM" id="SSF51445">
    <property type="entry name" value="(Trans)glycosidases"/>
    <property type="match status" value="1"/>
</dbReference>
<dbReference type="Gene3D" id="3.20.20.70">
    <property type="entry name" value="Aldolase class I"/>
    <property type="match status" value="1"/>
</dbReference>
<dbReference type="Proteomes" id="UP001597417">
    <property type="component" value="Unassembled WGS sequence"/>
</dbReference>
<evidence type="ECO:0000313" key="3">
    <source>
        <dbReference type="Proteomes" id="UP001597417"/>
    </source>
</evidence>
<reference evidence="3" key="1">
    <citation type="journal article" date="2019" name="Int. J. Syst. Evol. Microbiol.">
        <title>The Global Catalogue of Microorganisms (GCM) 10K type strain sequencing project: providing services to taxonomists for standard genome sequencing and annotation.</title>
        <authorList>
            <consortium name="The Broad Institute Genomics Platform"/>
            <consortium name="The Broad Institute Genome Sequencing Center for Infectious Disease"/>
            <person name="Wu L."/>
            <person name="Ma J."/>
        </authorList>
    </citation>
    <scope>NUCLEOTIDE SEQUENCE [LARGE SCALE GENOMIC DNA]</scope>
    <source>
        <strain evidence="3">CGMCC 4.7645</strain>
    </source>
</reference>
<proteinExistence type="predicted"/>
<dbReference type="PANTHER" id="PTHR35273:SF2">
    <property type="entry name" value="ALPHA-GALACTOSIDASE"/>
    <property type="match status" value="1"/>
</dbReference>
<evidence type="ECO:0000259" key="1">
    <source>
        <dbReference type="Pfam" id="PF03537"/>
    </source>
</evidence>
<name>A0ABW5FUR1_9PSEU</name>
<feature type="domain" description="Glycoside-hydrolase family GH114 TIM-barrel" evidence="1">
    <location>
        <begin position="16"/>
        <end position="236"/>
    </location>
</feature>
<dbReference type="RefSeq" id="WP_378265317.1">
    <property type="nucleotide sequence ID" value="NZ_JBHUKR010000007.1"/>
</dbReference>